<evidence type="ECO:0000313" key="2">
    <source>
        <dbReference type="EMBL" id="GKV19198.1"/>
    </source>
</evidence>
<feature type="chain" id="PRO_5043562793" evidence="1">
    <location>
        <begin position="26"/>
        <end position="65"/>
    </location>
</feature>
<dbReference type="EMBL" id="BPVZ01000052">
    <property type="protein sequence ID" value="GKV19198.1"/>
    <property type="molecule type" value="Genomic_DNA"/>
</dbReference>
<protein>
    <submittedName>
        <fullName evidence="2">Uncharacterized protein</fullName>
    </submittedName>
</protein>
<accession>A0AAV5K366</accession>
<sequence>MKGEAFMVVLEWSVAFFLVFNPIDPSWDKDINQCKELHCSRFKKGTSRAQNFPMRRELHLLITAS</sequence>
<evidence type="ECO:0000256" key="1">
    <source>
        <dbReference type="SAM" id="SignalP"/>
    </source>
</evidence>
<proteinExistence type="predicted"/>
<keyword evidence="3" id="KW-1185">Reference proteome</keyword>
<keyword evidence="1" id="KW-0732">Signal</keyword>
<feature type="signal peptide" evidence="1">
    <location>
        <begin position="1"/>
        <end position="25"/>
    </location>
</feature>
<gene>
    <name evidence="2" type="ORF">SLEP1_g29488</name>
</gene>
<evidence type="ECO:0000313" key="3">
    <source>
        <dbReference type="Proteomes" id="UP001054252"/>
    </source>
</evidence>
<organism evidence="2 3">
    <name type="scientific">Rubroshorea leprosula</name>
    <dbReference type="NCBI Taxonomy" id="152421"/>
    <lineage>
        <taxon>Eukaryota</taxon>
        <taxon>Viridiplantae</taxon>
        <taxon>Streptophyta</taxon>
        <taxon>Embryophyta</taxon>
        <taxon>Tracheophyta</taxon>
        <taxon>Spermatophyta</taxon>
        <taxon>Magnoliopsida</taxon>
        <taxon>eudicotyledons</taxon>
        <taxon>Gunneridae</taxon>
        <taxon>Pentapetalae</taxon>
        <taxon>rosids</taxon>
        <taxon>malvids</taxon>
        <taxon>Malvales</taxon>
        <taxon>Dipterocarpaceae</taxon>
        <taxon>Rubroshorea</taxon>
    </lineage>
</organism>
<dbReference type="Proteomes" id="UP001054252">
    <property type="component" value="Unassembled WGS sequence"/>
</dbReference>
<name>A0AAV5K366_9ROSI</name>
<comment type="caution">
    <text evidence="2">The sequence shown here is derived from an EMBL/GenBank/DDBJ whole genome shotgun (WGS) entry which is preliminary data.</text>
</comment>
<dbReference type="AlphaFoldDB" id="A0AAV5K366"/>
<reference evidence="2 3" key="1">
    <citation type="journal article" date="2021" name="Commun. Biol.">
        <title>The genome of Shorea leprosula (Dipterocarpaceae) highlights the ecological relevance of drought in aseasonal tropical rainforests.</title>
        <authorList>
            <person name="Ng K.K.S."/>
            <person name="Kobayashi M.J."/>
            <person name="Fawcett J.A."/>
            <person name="Hatakeyama M."/>
            <person name="Paape T."/>
            <person name="Ng C.H."/>
            <person name="Ang C.C."/>
            <person name="Tnah L.H."/>
            <person name="Lee C.T."/>
            <person name="Nishiyama T."/>
            <person name="Sese J."/>
            <person name="O'Brien M.J."/>
            <person name="Copetti D."/>
            <person name="Mohd Noor M.I."/>
            <person name="Ong R.C."/>
            <person name="Putra M."/>
            <person name="Sireger I.Z."/>
            <person name="Indrioko S."/>
            <person name="Kosugi Y."/>
            <person name="Izuno A."/>
            <person name="Isagi Y."/>
            <person name="Lee S.L."/>
            <person name="Shimizu K.K."/>
        </authorList>
    </citation>
    <scope>NUCLEOTIDE SEQUENCE [LARGE SCALE GENOMIC DNA]</scope>
    <source>
        <strain evidence="2">214</strain>
    </source>
</reference>